<organism evidence="1 2">
    <name type="scientific">Armillaria novae-zelandiae</name>
    <dbReference type="NCBI Taxonomy" id="153914"/>
    <lineage>
        <taxon>Eukaryota</taxon>
        <taxon>Fungi</taxon>
        <taxon>Dikarya</taxon>
        <taxon>Basidiomycota</taxon>
        <taxon>Agaricomycotina</taxon>
        <taxon>Agaricomycetes</taxon>
        <taxon>Agaricomycetidae</taxon>
        <taxon>Agaricales</taxon>
        <taxon>Marasmiineae</taxon>
        <taxon>Physalacriaceae</taxon>
        <taxon>Armillaria</taxon>
    </lineage>
</organism>
<sequence>MSVRSRKLRERFREEEFGLDINCCKPSTSCKLFVTRQAAIDIITRWISMHAIRGGGQTRKALITASRLFSDKIYVDAMLPSVEFPGMTMAVEWSVAIDQGYAPGLKGYHCSGLFCYPFDRYGHQSECSVTQFTPWATWYTSYRTYTSFFGREALSTLVDDDKLDLGTQISLLEKCTRSTSTASYHQGRGAASPDQNDEPCFKSSKTTSVVLCPRVLRRRLPYL</sequence>
<dbReference type="EMBL" id="JAUEPR010000066">
    <property type="protein sequence ID" value="KAK0468797.1"/>
    <property type="molecule type" value="Genomic_DNA"/>
</dbReference>
<gene>
    <name evidence="1" type="ORF">IW261DRAFT_1677261</name>
</gene>
<dbReference type="AlphaFoldDB" id="A0AA39NNA3"/>
<protein>
    <submittedName>
        <fullName evidence="1">Uncharacterized protein</fullName>
    </submittedName>
</protein>
<evidence type="ECO:0000313" key="1">
    <source>
        <dbReference type="EMBL" id="KAK0468797.1"/>
    </source>
</evidence>
<comment type="caution">
    <text evidence="1">The sequence shown here is derived from an EMBL/GenBank/DDBJ whole genome shotgun (WGS) entry which is preliminary data.</text>
</comment>
<name>A0AA39NNA3_9AGAR</name>
<reference evidence="1" key="1">
    <citation type="submission" date="2023-06" db="EMBL/GenBank/DDBJ databases">
        <authorList>
            <consortium name="Lawrence Berkeley National Laboratory"/>
            <person name="Ahrendt S."/>
            <person name="Sahu N."/>
            <person name="Indic B."/>
            <person name="Wong-Bajracharya J."/>
            <person name="Merenyi Z."/>
            <person name="Ke H.-M."/>
            <person name="Monk M."/>
            <person name="Kocsube S."/>
            <person name="Drula E."/>
            <person name="Lipzen A."/>
            <person name="Balint B."/>
            <person name="Henrissat B."/>
            <person name="Andreopoulos B."/>
            <person name="Martin F.M."/>
            <person name="Harder C.B."/>
            <person name="Rigling D."/>
            <person name="Ford K.L."/>
            <person name="Foster G.D."/>
            <person name="Pangilinan J."/>
            <person name="Papanicolaou A."/>
            <person name="Barry K."/>
            <person name="LaButti K."/>
            <person name="Viragh M."/>
            <person name="Koriabine M."/>
            <person name="Yan M."/>
            <person name="Riley R."/>
            <person name="Champramary S."/>
            <person name="Plett K.L."/>
            <person name="Tsai I.J."/>
            <person name="Slot J."/>
            <person name="Sipos G."/>
            <person name="Plett J."/>
            <person name="Nagy L.G."/>
            <person name="Grigoriev I.V."/>
        </authorList>
    </citation>
    <scope>NUCLEOTIDE SEQUENCE</scope>
    <source>
        <strain evidence="1">ICMP 16352</strain>
    </source>
</reference>
<proteinExistence type="predicted"/>
<evidence type="ECO:0000313" key="2">
    <source>
        <dbReference type="Proteomes" id="UP001175227"/>
    </source>
</evidence>
<dbReference type="Proteomes" id="UP001175227">
    <property type="component" value="Unassembled WGS sequence"/>
</dbReference>
<accession>A0AA39NNA3</accession>
<keyword evidence="2" id="KW-1185">Reference proteome</keyword>